<reference evidence="2 3" key="1">
    <citation type="submission" date="2018-12" db="EMBL/GenBank/DDBJ databases">
        <authorList>
            <consortium name="Pathogen Informatics"/>
        </authorList>
    </citation>
    <scope>NUCLEOTIDE SEQUENCE [LARGE SCALE GENOMIC DNA]</scope>
    <source>
        <strain evidence="2 3">NCTC11466</strain>
    </source>
</reference>
<dbReference type="Proteomes" id="UP000274122">
    <property type="component" value="Chromosome"/>
</dbReference>
<dbReference type="AlphaFoldDB" id="A0A447V5P0"/>
<sequence length="101" mass="11128">MLVVTLKPIKGQQVNVDLDGQSATLKITQTTAGLFMDIGLDNLWIAQGIPCLNCNKLVRYKHLGFRGELFFADTVGDLDPSYDGLGGRFKLFYATEQEMAA</sequence>
<evidence type="ECO:0000313" key="3">
    <source>
        <dbReference type="Proteomes" id="UP000274122"/>
    </source>
</evidence>
<name>A0A447V5P0_9ENTR</name>
<protein>
    <recommendedName>
        <fullName evidence="1">Cyanophage baseplate Pam3 plug gp18 domain-containing protein</fullName>
    </recommendedName>
</protein>
<feature type="domain" description="Cyanophage baseplate Pam3 plug gp18" evidence="1">
    <location>
        <begin position="5"/>
        <end position="96"/>
    </location>
</feature>
<dbReference type="InterPro" id="IPR054252">
    <property type="entry name" value="Pam3_gp18"/>
</dbReference>
<evidence type="ECO:0000259" key="1">
    <source>
        <dbReference type="Pfam" id="PF22479"/>
    </source>
</evidence>
<gene>
    <name evidence="2" type="ORF">NCTC11466_03476</name>
</gene>
<evidence type="ECO:0000313" key="2">
    <source>
        <dbReference type="EMBL" id="VEB99928.1"/>
    </source>
</evidence>
<dbReference type="EMBL" id="LR134201">
    <property type="protein sequence ID" value="VEB99928.1"/>
    <property type="molecule type" value="Genomic_DNA"/>
</dbReference>
<dbReference type="RefSeq" id="WP_126357283.1">
    <property type="nucleotide sequence ID" value="NZ_LR134201.1"/>
</dbReference>
<proteinExistence type="predicted"/>
<dbReference type="Pfam" id="PF22479">
    <property type="entry name" value="Pam3_gp18"/>
    <property type="match status" value="1"/>
</dbReference>
<keyword evidence="3" id="KW-1185">Reference proteome</keyword>
<accession>A0A447V5P0</accession>
<organism evidence="2 3">
    <name type="scientific">Cedecea lapagei</name>
    <dbReference type="NCBI Taxonomy" id="158823"/>
    <lineage>
        <taxon>Bacteria</taxon>
        <taxon>Pseudomonadati</taxon>
        <taxon>Pseudomonadota</taxon>
        <taxon>Gammaproteobacteria</taxon>
        <taxon>Enterobacterales</taxon>
        <taxon>Enterobacteriaceae</taxon>
        <taxon>Cedecea</taxon>
    </lineage>
</organism>
<dbReference type="OrthoDB" id="6444802at2"/>
<dbReference type="KEGG" id="clap:NCTC11466_03476"/>